<evidence type="ECO:0000256" key="1">
    <source>
        <dbReference type="SAM" id="SignalP"/>
    </source>
</evidence>
<dbReference type="SMART" id="SM00198">
    <property type="entry name" value="SCP"/>
    <property type="match status" value="1"/>
</dbReference>
<dbReference type="EMBL" id="JBJKBG010000006">
    <property type="protein sequence ID" value="KAL3736101.1"/>
    <property type="molecule type" value="Genomic_DNA"/>
</dbReference>
<gene>
    <name evidence="3" type="ORF">ACJRO7_025105</name>
</gene>
<dbReference type="InterPro" id="IPR035940">
    <property type="entry name" value="CAP_sf"/>
</dbReference>
<dbReference type="CDD" id="cd05381">
    <property type="entry name" value="CAP_PR-1"/>
    <property type="match status" value="1"/>
</dbReference>
<dbReference type="PANTHER" id="PTHR10334">
    <property type="entry name" value="CYSTEINE-RICH SECRETORY PROTEIN-RELATED"/>
    <property type="match status" value="1"/>
</dbReference>
<dbReference type="Proteomes" id="UP001634007">
    <property type="component" value="Unassembled WGS sequence"/>
</dbReference>
<dbReference type="PRINTS" id="PR00837">
    <property type="entry name" value="V5TPXLIKE"/>
</dbReference>
<dbReference type="InterPro" id="IPR001283">
    <property type="entry name" value="CRISP-related"/>
</dbReference>
<dbReference type="AlphaFoldDB" id="A0ABD3KDT7"/>
<dbReference type="InterPro" id="IPR014044">
    <property type="entry name" value="CAP_dom"/>
</dbReference>
<organism evidence="3 4">
    <name type="scientific">Eucalyptus globulus</name>
    <name type="common">Tasmanian blue gum</name>
    <dbReference type="NCBI Taxonomy" id="34317"/>
    <lineage>
        <taxon>Eukaryota</taxon>
        <taxon>Viridiplantae</taxon>
        <taxon>Streptophyta</taxon>
        <taxon>Embryophyta</taxon>
        <taxon>Tracheophyta</taxon>
        <taxon>Spermatophyta</taxon>
        <taxon>Magnoliopsida</taxon>
        <taxon>eudicotyledons</taxon>
        <taxon>Gunneridae</taxon>
        <taxon>Pentapetalae</taxon>
        <taxon>rosids</taxon>
        <taxon>malvids</taxon>
        <taxon>Myrtales</taxon>
        <taxon>Myrtaceae</taxon>
        <taxon>Myrtoideae</taxon>
        <taxon>Eucalypteae</taxon>
        <taxon>Eucalyptus</taxon>
    </lineage>
</organism>
<accession>A0ABD3KDT7</accession>
<feature type="domain" description="SCP" evidence="2">
    <location>
        <begin position="43"/>
        <end position="175"/>
    </location>
</feature>
<protein>
    <recommendedName>
        <fullName evidence="2">SCP domain-containing protein</fullName>
    </recommendedName>
</protein>
<comment type="caution">
    <text evidence="3">The sequence shown here is derived from an EMBL/GenBank/DDBJ whole genome shotgun (WGS) entry which is preliminary data.</text>
</comment>
<evidence type="ECO:0000313" key="4">
    <source>
        <dbReference type="Proteomes" id="UP001634007"/>
    </source>
</evidence>
<evidence type="ECO:0000313" key="3">
    <source>
        <dbReference type="EMBL" id="KAL3736101.1"/>
    </source>
</evidence>
<sequence length="179" mass="19948">MASIRLLSSLIFFLTFSSVLAINGANTTLKTAPRRAMRVSSALAIAQYMSSHNAVRAKHNLPPLSWSTSLTNYARWYASQRRGDCALIHSTSNYGENIFWGQGKRWTPKDAVAAWAAEEAYFDYNSNTCMAGKDCTHYTQLVWRTTQKVGCAQIVCNSGDTFITCEYSPHGNVIGERPY</sequence>
<keyword evidence="4" id="KW-1185">Reference proteome</keyword>
<name>A0ABD3KDT7_EUCGL</name>
<dbReference type="FunFam" id="3.40.33.10:FF:000004">
    <property type="entry name" value="CAP, cysteine-rich secretory protein, antigen 5"/>
    <property type="match status" value="1"/>
</dbReference>
<evidence type="ECO:0000259" key="2">
    <source>
        <dbReference type="SMART" id="SM00198"/>
    </source>
</evidence>
<feature type="signal peptide" evidence="1">
    <location>
        <begin position="1"/>
        <end position="21"/>
    </location>
</feature>
<reference evidence="3 4" key="1">
    <citation type="submission" date="2024-11" db="EMBL/GenBank/DDBJ databases">
        <title>Chromosome-level genome assembly of Eucalyptus globulus Labill. provides insights into its genome evolution.</title>
        <authorList>
            <person name="Li X."/>
        </authorList>
    </citation>
    <scope>NUCLEOTIDE SEQUENCE [LARGE SCALE GENOMIC DNA]</scope>
    <source>
        <strain evidence="3">CL2024</strain>
        <tissue evidence="3">Fresh tender leaves</tissue>
    </source>
</reference>
<dbReference type="Pfam" id="PF00188">
    <property type="entry name" value="CAP"/>
    <property type="match status" value="1"/>
</dbReference>
<dbReference type="SUPFAM" id="SSF55797">
    <property type="entry name" value="PR-1-like"/>
    <property type="match status" value="1"/>
</dbReference>
<keyword evidence="1" id="KW-0732">Signal</keyword>
<dbReference type="Gene3D" id="3.40.33.10">
    <property type="entry name" value="CAP"/>
    <property type="match status" value="1"/>
</dbReference>
<feature type="chain" id="PRO_5044854063" description="SCP domain-containing protein" evidence="1">
    <location>
        <begin position="22"/>
        <end position="179"/>
    </location>
</feature>
<proteinExistence type="predicted"/>